<keyword evidence="5" id="KW-1185">Reference proteome</keyword>
<evidence type="ECO:0000256" key="1">
    <source>
        <dbReference type="ARBA" id="ARBA00008814"/>
    </source>
</evidence>
<dbReference type="HOGENOM" id="CLU_038034_13_1_11"/>
<dbReference type="InterPro" id="IPR050902">
    <property type="entry name" value="ABC_Transporter_SBP"/>
</dbReference>
<dbReference type="SUPFAM" id="SSF53807">
    <property type="entry name" value="Helical backbone' metal receptor"/>
    <property type="match status" value="1"/>
</dbReference>
<feature type="signal peptide" evidence="2">
    <location>
        <begin position="1"/>
        <end position="18"/>
    </location>
</feature>
<feature type="chain" id="PRO_5038848563" evidence="2">
    <location>
        <begin position="19"/>
        <end position="370"/>
    </location>
</feature>
<dbReference type="Proteomes" id="UP000006001">
    <property type="component" value="Unassembled WGS sequence"/>
</dbReference>
<organism evidence="4 5">
    <name type="scientific">Slackia exigua (strain ATCC 700122 / DSM 15923 / CIP 105133 / JCM 11022 / KCTC 5966 / S-7)</name>
    <dbReference type="NCBI Taxonomy" id="649764"/>
    <lineage>
        <taxon>Bacteria</taxon>
        <taxon>Bacillati</taxon>
        <taxon>Actinomycetota</taxon>
        <taxon>Coriobacteriia</taxon>
        <taxon>Eggerthellales</taxon>
        <taxon>Eggerthellaceae</taxon>
        <taxon>Slackia</taxon>
    </lineage>
</organism>
<dbReference type="PANTHER" id="PTHR30535:SF34">
    <property type="entry name" value="MOLYBDATE-BINDING PROTEIN MOLA"/>
    <property type="match status" value="1"/>
</dbReference>
<dbReference type="PROSITE" id="PS50983">
    <property type="entry name" value="FE_B12_PBP"/>
    <property type="match status" value="1"/>
</dbReference>
<protein>
    <submittedName>
        <fullName evidence="4">Periplasmic binding protein</fullName>
    </submittedName>
</protein>
<dbReference type="AlphaFoldDB" id="D0WIF6"/>
<dbReference type="InterPro" id="IPR002491">
    <property type="entry name" value="ABC_transptr_periplasmic_BD"/>
</dbReference>
<dbReference type="STRING" id="649764.HMPREF0762_01631"/>
<dbReference type="Gene3D" id="3.40.50.1980">
    <property type="entry name" value="Nitrogenase molybdenum iron protein domain"/>
    <property type="match status" value="2"/>
</dbReference>
<keyword evidence="2" id="KW-0732">Signal</keyword>
<dbReference type="PANTHER" id="PTHR30535">
    <property type="entry name" value="VITAMIN B12-BINDING PROTEIN"/>
    <property type="match status" value="1"/>
</dbReference>
<evidence type="ECO:0000313" key="4">
    <source>
        <dbReference type="EMBL" id="EEZ60823.1"/>
    </source>
</evidence>
<comment type="caution">
    <text evidence="4">The sequence shown here is derived from an EMBL/GenBank/DDBJ whole genome shotgun (WGS) entry which is preliminary data.</text>
</comment>
<evidence type="ECO:0000259" key="3">
    <source>
        <dbReference type="PROSITE" id="PS50983"/>
    </source>
</evidence>
<name>D0WIF6_SLAES</name>
<evidence type="ECO:0000256" key="2">
    <source>
        <dbReference type="SAM" id="SignalP"/>
    </source>
</evidence>
<dbReference type="Pfam" id="PF01497">
    <property type="entry name" value="Peripla_BP_2"/>
    <property type="match status" value="1"/>
</dbReference>
<feature type="domain" description="Fe/B12 periplasmic-binding" evidence="3">
    <location>
        <begin position="55"/>
        <end position="328"/>
    </location>
</feature>
<proteinExistence type="inferred from homology"/>
<sequence>MAAIACAIMLALAAMAFAGCAETNDGGETEDAASAMMTVVDMRGRTVDVPQDVQRIVCVGISLRPVCYLQAVDKVVGVEESEHEDYVQCAYRHVNHATFEKLPVIGDGGSKGVTPNEEAIMEAAPQVIVADGLEADAADALQQKTGIPVVCLDQPETFFGQDYCDNLLFLGKVLGREERAHEVVDYIKDLESDLKARSAASKSAGTVSAYAAGISFRGGHGFDGTEALFPPFDVCGIANVADGQGANGPYSIDLEAVSSAQPSYVFIESGNLPLVKEDYASNPTYFDALNAVKEGKTYSLISYRFYSTNVELALANCYQVGSVAYPDTFSDVDPEKKLDEISEFMLGAPLSAEFAQKEGARFQQVDITQP</sequence>
<dbReference type="EMBL" id="ACUX02000016">
    <property type="protein sequence ID" value="EEZ60823.1"/>
    <property type="molecule type" value="Genomic_DNA"/>
</dbReference>
<evidence type="ECO:0000313" key="5">
    <source>
        <dbReference type="Proteomes" id="UP000006001"/>
    </source>
</evidence>
<accession>D0WIF6</accession>
<comment type="similarity">
    <text evidence="1">Belongs to the bacterial solute-binding protein 8 family.</text>
</comment>
<reference evidence="4" key="1">
    <citation type="submission" date="2009-10" db="EMBL/GenBank/DDBJ databases">
        <authorList>
            <person name="Weinstock G."/>
            <person name="Sodergren E."/>
            <person name="Clifton S."/>
            <person name="Fulton L."/>
            <person name="Fulton B."/>
            <person name="Courtney L."/>
            <person name="Fronick C."/>
            <person name="Harrison M."/>
            <person name="Strong C."/>
            <person name="Farmer C."/>
            <person name="Delahaunty K."/>
            <person name="Markovic C."/>
            <person name="Hall O."/>
            <person name="Minx P."/>
            <person name="Tomlinson C."/>
            <person name="Mitreva M."/>
            <person name="Nelson J."/>
            <person name="Hou S."/>
            <person name="Wollam A."/>
            <person name="Pepin K.H."/>
            <person name="Johnson M."/>
            <person name="Bhonagiri V."/>
            <person name="Nash W.E."/>
            <person name="Warren W."/>
            <person name="Chinwalla A."/>
            <person name="Mardis E.R."/>
            <person name="Wilson R.K."/>
        </authorList>
    </citation>
    <scope>NUCLEOTIDE SEQUENCE [LARGE SCALE GENOMIC DNA]</scope>
    <source>
        <strain evidence="4">ATCC 700122</strain>
    </source>
</reference>
<dbReference type="eggNOG" id="COG0614">
    <property type="taxonomic scope" value="Bacteria"/>
</dbReference>
<gene>
    <name evidence="4" type="ORF">HMPREF0762_01631</name>
</gene>